<keyword evidence="1 2" id="KW-0443">Lipid metabolism</keyword>
<feature type="short sequence motif" description="DGA/G" evidence="2">
    <location>
        <begin position="197"/>
        <end position="199"/>
    </location>
</feature>
<dbReference type="Proteomes" id="UP000317318">
    <property type="component" value="Chromosome"/>
</dbReference>
<dbReference type="SUPFAM" id="SSF52151">
    <property type="entry name" value="FabD/lysophospholipase-like"/>
    <property type="match status" value="1"/>
</dbReference>
<dbReference type="RefSeq" id="WP_145364648.1">
    <property type="nucleotide sequence ID" value="NZ_CP036268.1"/>
</dbReference>
<proteinExistence type="predicted"/>
<dbReference type="AlphaFoldDB" id="A0A517R3R9"/>
<dbReference type="InterPro" id="IPR047156">
    <property type="entry name" value="Teg/CotR/CapV-like"/>
</dbReference>
<dbReference type="GO" id="GO:0016787">
    <property type="term" value="F:hydrolase activity"/>
    <property type="evidence" value="ECO:0007669"/>
    <property type="project" value="UniProtKB-UniRule"/>
</dbReference>
<feature type="active site" description="Nucleophile" evidence="2">
    <location>
        <position position="44"/>
    </location>
</feature>
<dbReference type="InterPro" id="IPR016035">
    <property type="entry name" value="Acyl_Trfase/lysoPLipase"/>
</dbReference>
<keyword evidence="2" id="KW-0378">Hydrolase</keyword>
<dbReference type="CDD" id="cd07199">
    <property type="entry name" value="Pat17_PNPLA8_PNPLA9_like"/>
    <property type="match status" value="1"/>
</dbReference>
<dbReference type="PANTHER" id="PTHR24138">
    <property type="entry name" value="INTRACELLLAR PHOSPHOLIPASE A FAMILY"/>
    <property type="match status" value="1"/>
</dbReference>
<sequence length="357" mass="39591">MPFRILSLDGGGIRGAFGAAFLAEIEERCECPLAEYFDLIAGTSTGSIIALAIASGLKASEVVTLYEEHGHDIFHPRPRFVPQNWTKMVYPLVRFIFQRRTGSDIDDFFRSLYCPQALEYAFESTFGDLRMQDLRDSRVIVPSVNLSRGKVHVFRTPHLPGVGDAADLRLVDILLAATAAPTYFPHKMMPDGDAYCDGGVWANNPAVIAVAEAVKIRDYYRCPEDTAPVDLSDVHVLSIGTGDLRYELTPPGSDAGSLFWARHIADVMGTSQVQGSQLPLDFILGNRYVTINFPLEDPSWTLDAVDQIDNFLQLGREKANRLSEFVCDQFLDRPTDRFVPCSEAEHRTAPVSAASRQ</sequence>
<evidence type="ECO:0000256" key="1">
    <source>
        <dbReference type="ARBA" id="ARBA00023098"/>
    </source>
</evidence>
<dbReference type="PROSITE" id="PS51635">
    <property type="entry name" value="PNPLA"/>
    <property type="match status" value="1"/>
</dbReference>
<protein>
    <submittedName>
        <fullName evidence="4">Patatin-like phospholipase</fullName>
    </submittedName>
</protein>
<evidence type="ECO:0000259" key="3">
    <source>
        <dbReference type="PROSITE" id="PS51635"/>
    </source>
</evidence>
<gene>
    <name evidence="4" type="ORF">Pan189_29440</name>
</gene>
<organism evidence="4 5">
    <name type="scientific">Stratiformator vulcanicus</name>
    <dbReference type="NCBI Taxonomy" id="2527980"/>
    <lineage>
        <taxon>Bacteria</taxon>
        <taxon>Pseudomonadati</taxon>
        <taxon>Planctomycetota</taxon>
        <taxon>Planctomycetia</taxon>
        <taxon>Planctomycetales</taxon>
        <taxon>Planctomycetaceae</taxon>
        <taxon>Stratiformator</taxon>
    </lineage>
</organism>
<evidence type="ECO:0000313" key="5">
    <source>
        <dbReference type="Proteomes" id="UP000317318"/>
    </source>
</evidence>
<keyword evidence="5" id="KW-1185">Reference proteome</keyword>
<dbReference type="Gene3D" id="3.40.1090.10">
    <property type="entry name" value="Cytosolic phospholipase A2 catalytic domain"/>
    <property type="match status" value="1"/>
</dbReference>
<dbReference type="KEGG" id="svp:Pan189_29440"/>
<dbReference type="Pfam" id="PF01734">
    <property type="entry name" value="Patatin"/>
    <property type="match status" value="1"/>
</dbReference>
<accession>A0A517R3R9</accession>
<feature type="short sequence motif" description="GXGXXG" evidence="2">
    <location>
        <begin position="10"/>
        <end position="15"/>
    </location>
</feature>
<dbReference type="OrthoDB" id="9807112at2"/>
<evidence type="ECO:0000256" key="2">
    <source>
        <dbReference type="PROSITE-ProRule" id="PRU01161"/>
    </source>
</evidence>
<dbReference type="EMBL" id="CP036268">
    <property type="protein sequence ID" value="QDT38549.1"/>
    <property type="molecule type" value="Genomic_DNA"/>
</dbReference>
<feature type="domain" description="PNPLA" evidence="3">
    <location>
        <begin position="6"/>
        <end position="210"/>
    </location>
</feature>
<keyword evidence="2" id="KW-0442">Lipid degradation</keyword>
<reference evidence="4 5" key="1">
    <citation type="submission" date="2019-02" db="EMBL/GenBank/DDBJ databases">
        <title>Deep-cultivation of Planctomycetes and their phenomic and genomic characterization uncovers novel biology.</title>
        <authorList>
            <person name="Wiegand S."/>
            <person name="Jogler M."/>
            <person name="Boedeker C."/>
            <person name="Pinto D."/>
            <person name="Vollmers J."/>
            <person name="Rivas-Marin E."/>
            <person name="Kohn T."/>
            <person name="Peeters S.H."/>
            <person name="Heuer A."/>
            <person name="Rast P."/>
            <person name="Oberbeckmann S."/>
            <person name="Bunk B."/>
            <person name="Jeske O."/>
            <person name="Meyerdierks A."/>
            <person name="Storesund J.E."/>
            <person name="Kallscheuer N."/>
            <person name="Luecker S."/>
            <person name="Lage O.M."/>
            <person name="Pohl T."/>
            <person name="Merkel B.J."/>
            <person name="Hornburger P."/>
            <person name="Mueller R.-W."/>
            <person name="Bruemmer F."/>
            <person name="Labrenz M."/>
            <person name="Spormann A.M."/>
            <person name="Op den Camp H."/>
            <person name="Overmann J."/>
            <person name="Amann R."/>
            <person name="Jetten M.S.M."/>
            <person name="Mascher T."/>
            <person name="Medema M.H."/>
            <person name="Devos D.P."/>
            <person name="Kaster A.-K."/>
            <person name="Ovreas L."/>
            <person name="Rohde M."/>
            <person name="Galperin M.Y."/>
            <person name="Jogler C."/>
        </authorList>
    </citation>
    <scope>NUCLEOTIDE SEQUENCE [LARGE SCALE GENOMIC DNA]</scope>
    <source>
        <strain evidence="4 5">Pan189</strain>
    </source>
</reference>
<dbReference type="GO" id="GO:0016042">
    <property type="term" value="P:lipid catabolic process"/>
    <property type="evidence" value="ECO:0007669"/>
    <property type="project" value="UniProtKB-UniRule"/>
</dbReference>
<feature type="active site" description="Proton acceptor" evidence="2">
    <location>
        <position position="197"/>
    </location>
</feature>
<feature type="short sequence motif" description="GXSXG" evidence="2">
    <location>
        <begin position="42"/>
        <end position="46"/>
    </location>
</feature>
<dbReference type="InterPro" id="IPR002641">
    <property type="entry name" value="PNPLA_dom"/>
</dbReference>
<dbReference type="NCBIfam" id="NF041079">
    <property type="entry name" value="CBASS_lipase"/>
    <property type="match status" value="1"/>
</dbReference>
<evidence type="ECO:0000313" key="4">
    <source>
        <dbReference type="EMBL" id="QDT38549.1"/>
    </source>
</evidence>
<dbReference type="PANTHER" id="PTHR24138:SF10">
    <property type="entry name" value="PHOSPHOLIPASE A2"/>
    <property type="match status" value="1"/>
</dbReference>
<name>A0A517R3R9_9PLAN</name>